<evidence type="ECO:0000256" key="10">
    <source>
        <dbReference type="ARBA" id="ARBA00047984"/>
    </source>
</evidence>
<feature type="compositionally biased region" description="Polar residues" evidence="13">
    <location>
        <begin position="2195"/>
        <end position="2211"/>
    </location>
</feature>
<feature type="compositionally biased region" description="Acidic residues" evidence="13">
    <location>
        <begin position="398"/>
        <end position="427"/>
    </location>
</feature>
<proteinExistence type="predicted"/>
<dbReference type="Gene3D" id="3.40.50.300">
    <property type="entry name" value="P-loop containing nucleotide triphosphate hydrolases"/>
    <property type="match status" value="2"/>
</dbReference>
<feature type="region of interest" description="Disordered" evidence="13">
    <location>
        <begin position="2177"/>
        <end position="2232"/>
    </location>
</feature>
<name>A0A9Q5N3M5_SANBA</name>
<dbReference type="SMART" id="SM00490">
    <property type="entry name" value="HELICc"/>
    <property type="match status" value="1"/>
</dbReference>
<feature type="compositionally biased region" description="Gly residues" evidence="13">
    <location>
        <begin position="149"/>
        <end position="159"/>
    </location>
</feature>
<sequence length="2581" mass="281938">MHIASQSLSHIASDHRRVSSLSLLSISFSNPSSFPSLTAMRPLTLLAFLAIPLLTLAQDESGGSSNNAQVSTILSTSVGLDSDRQTQTQTITSLVTLTGSAADSTPTNSNSSSNSSNSGNSTSSSDSTSNSTSSSSSSSALPTATQSVDGGGTGSGGAPSPGASSDSGIYGPDDSYVSAALDLSATTFVSIADKSPPPPPPPYYIPSLSFNSCSEILHSPSRIGVSPQTYDAPVFYSRSIGILYRKFLIPVTVLGRRSSGCLIFCLFEENELEVVRSAQTFHLASSGTMALDDLIMTIDSDVEEVTKEPQKSAKAKGGKAKESNKTVFVDDSAPDEKDTLNPEFAFDLTGDVYDEALNEDDGLGDLVKGSKREPISVEDIIARRKLSNAAKKRKRDVDVEETDEEEEDDEDEDICSEEDLSGSEAEDKDLIHNEAEESEDSLATTDEEGDDSDEVLEGGTGDEKVQSEDESSEPESEEETQAEKERKAAFFASPDDPSTSEKTTHTTFTTMSLSRPLLKALTTLGFTTPTPIQAATIPVALLGKDVVGNAVTGSGKTAAFMIPVLERLMYRERGKNKAAVRCVVLVPTRELGVQCTDVARKLAAYMDVRISLIVGGLSLKAQEAELRTRPDILVATPGRLIDHLRNSPSFGLETLDVLILDEADRMLSEGFADELKEIIQACPTSRQTMLFSATMTDDVDELVRMSLSRPVKLFVDPKRSTARGLIQEFVRVRSGKESERPALFVALCKRAFKQGVLVFFSSKKLAHQMRVVFGILGMKAEELHGDLSQRLRALQLFRDGSVDYLMATDLASRGLDIKGIETVVNYDMPGQLAQYLHRVGRTARAGKKGRSVTLVGEADRKILKAAIKHASDADKVRHRTIPTDQLALWSKRLVEIKGEITEVLREEKEEKALRQAERDLKKGENLIEHEKEIFSRPARTWFQTEKEKLAAKETSKKQYELASGVAVPSKEKAKEVVDTKGPKRDKFAGLSRRAKRRKLALQEDASETAAVRAAVRNAKKSSRPTKIGLPEFRKQKPGKAKNSEKKKRKLGRVTAKQGVFEREIGEKRKSHTEMESSMEQSMETDRATISSLATVRLQAKSRLFLTACCPDKDLVVLISRVVSGDKMSLWKMQGAKKWEVDLSKGNGAPDEVTAVNWSPDGQIIVVAHYPPRLSLHSLQNGREEFSLLIQYPSGSPSPYPRITGVWWFKRERKSDSKQLPDMFRRGNVVPGSALSVIRTQPLLFPLQDDTVPLNASDLFAFQAGQARRGAKTSALPDVISSWPTLPSDPLAAGISVSPRENNNRPGDELNEKDSTNVDSLLVAADSSGQIYCFLDGSYPLGAISLGSGCEAKTIMKDNEADTLLVHAEFRPQDTHNLVLNNVFPLVIQVPLLNAKSTRLIAENCSAARELAWYTVRVVKEMKRAWFGGDGHAGARDFNANYIRGLQERQARFDQKTDAIFDLTVLLATGKSSPALSDYNQTGELTSERGFQKWETTVGEALLELRDYSETRVAPACQRLRNNSCEALLELRDYSETRVAPACQRLHLLLEEVRGWSLLPELYGKYEFFTEEVDECLALAGRAIVLAAWLAATARQELNRFAEFQGFLRYETNRLNAADAIPIPRHDIMEVNEYLMSGLVVSSIDKWFVGPAPQFSLDSIAPAAPTMNLRSSIDRAREFAADPVNLTWPPITQKKDLSRLDRNLDVLVHALAEKCQKIYDRAAKAVAKTFFVDRTWGVPAQIQQVDRILDTRVAHSSASQLTRSRAVYEEKTRTLTEHLAIRLQKEEHELSQCRELLCIIRASHWHDKSSNHRHSVAFAILECKSRSGRCDGEDELEDEDFHIFDMAFFDEQSLVIVYQSYAEEGAERIGTIDYSGLEYLEVELERYVNGVWQEDIVAEAITKLSAGQVSCPAVPVRKQRALKLTVDRRKEMTMRRDGQGALAVNGRAGRRVACVVDGKGNELEMLDMEGEEEAAEEDEYYCCYCVALLPLVPVPVPVPVPVLVLVLVLVLVPFSSTTSSSLLAAALFLHAPCGRLSSLSSQVPFSCPCGSSSSISFPVSPMPKTPNSQPSPPSKLPANAPGADKVDKMSEIALRKKKNADAQAAFRARRANYIATLEETVTSLEAVVVQLQDSCREARGEASELRQENQRLVTALETLRHECRERDKYLRALWHSRKTSDDPHLDDFPAPPPSFNAFTPATNPGAASSSLGTPVTTPLPNPVTYSTPSADGLDPRVQQYTQDASVAALHQTPYHDASSNAYGERSPAMQFMTHEGDANGRTSANAIGMAKINQYAFSGMAGHVRGNAWHTGVTHAGPSGAETVTAGENGSSSHSPAFIPSPTITSAEPAYVCRYPQTVMDTHKNTVPGMDHVSYVLNNNDRSISPTISSPHNGSSSSSVNSQFQFVFPTDGQDRSDTDYHRRMTAPTPEITLHGGTADVSAYAINRRRAATGPERPMLGGPMPVLPVGDGSKVGVNAGTTGVDSRGVRRRRNTSQSNGGEHSSRSPSPCGHPPISSTLAVIKAQAFGALRRTRARPKKTSEGAAKMAMEVLEARGIGLGINSQAANKRPRLSDDGTTGPVL</sequence>
<keyword evidence="6" id="KW-0347">Helicase</keyword>
<evidence type="ECO:0000256" key="9">
    <source>
        <dbReference type="ARBA" id="ARBA00023242"/>
    </source>
</evidence>
<evidence type="ECO:0000256" key="13">
    <source>
        <dbReference type="SAM" id="MobiDB-lite"/>
    </source>
</evidence>
<feature type="compositionally biased region" description="Polar residues" evidence="13">
    <location>
        <begin position="2325"/>
        <end position="2334"/>
    </location>
</feature>
<evidence type="ECO:0000259" key="16">
    <source>
        <dbReference type="PROSITE" id="PS51195"/>
    </source>
</evidence>
<keyword evidence="7" id="KW-0067">ATP-binding</keyword>
<dbReference type="PANTHER" id="PTHR47959">
    <property type="entry name" value="ATP-DEPENDENT RNA HELICASE RHLE-RELATED"/>
    <property type="match status" value="1"/>
</dbReference>
<dbReference type="SUPFAM" id="SSF52540">
    <property type="entry name" value="P-loop containing nucleoside triphosphate hydrolases"/>
    <property type="match status" value="2"/>
</dbReference>
<comment type="catalytic activity">
    <reaction evidence="10">
        <text>ATP + H2O = ADP + phosphate + H(+)</text>
        <dbReference type="Rhea" id="RHEA:13065"/>
        <dbReference type="ChEBI" id="CHEBI:15377"/>
        <dbReference type="ChEBI" id="CHEBI:15378"/>
        <dbReference type="ChEBI" id="CHEBI:30616"/>
        <dbReference type="ChEBI" id="CHEBI:43474"/>
        <dbReference type="ChEBI" id="CHEBI:456216"/>
        <dbReference type="EC" id="3.6.4.13"/>
    </reaction>
</comment>
<dbReference type="GO" id="GO:0016787">
    <property type="term" value="F:hydrolase activity"/>
    <property type="evidence" value="ECO:0007669"/>
    <property type="project" value="UniProtKB-KW"/>
</dbReference>
<dbReference type="PROSITE" id="PS00036">
    <property type="entry name" value="BZIP_BASIC"/>
    <property type="match status" value="1"/>
</dbReference>
<dbReference type="GO" id="GO:0003724">
    <property type="term" value="F:RNA helicase activity"/>
    <property type="evidence" value="ECO:0007669"/>
    <property type="project" value="UniProtKB-EC"/>
</dbReference>
<feature type="region of interest" description="Disordered" evidence="13">
    <location>
        <begin position="2450"/>
        <end position="2515"/>
    </location>
</feature>
<dbReference type="GO" id="GO:0042254">
    <property type="term" value="P:ribosome biogenesis"/>
    <property type="evidence" value="ECO:0007669"/>
    <property type="project" value="UniProtKB-KW"/>
</dbReference>
<feature type="region of interest" description="Disordered" evidence="13">
    <location>
        <begin position="2323"/>
        <end position="2342"/>
    </location>
</feature>
<feature type="region of interest" description="Disordered" evidence="13">
    <location>
        <begin position="1290"/>
        <end position="1314"/>
    </location>
</feature>
<feature type="region of interest" description="Disordered" evidence="13">
    <location>
        <begin position="391"/>
        <end position="508"/>
    </location>
</feature>
<feature type="region of interest" description="Disordered" evidence="13">
    <location>
        <begin position="306"/>
        <end position="342"/>
    </location>
</feature>
<dbReference type="Pfam" id="PF12896">
    <property type="entry name" value="ANAPC4"/>
    <property type="match status" value="1"/>
</dbReference>
<keyword evidence="5" id="KW-0378">Hydrolase</keyword>
<dbReference type="InterPro" id="IPR027417">
    <property type="entry name" value="P-loop_NTPase"/>
</dbReference>
<evidence type="ECO:0000256" key="4">
    <source>
        <dbReference type="ARBA" id="ARBA00022741"/>
    </source>
</evidence>
<evidence type="ECO:0000256" key="6">
    <source>
        <dbReference type="ARBA" id="ARBA00022806"/>
    </source>
</evidence>
<dbReference type="InterPro" id="IPR050079">
    <property type="entry name" value="DEAD_box_RNA_helicase"/>
</dbReference>
<dbReference type="OrthoDB" id="10259843at2759"/>
<comment type="caution">
    <text evidence="17">The sequence shown here is derived from an EMBL/GenBank/DDBJ whole genome shotgun (WGS) entry which is preliminary data.</text>
</comment>
<feature type="region of interest" description="Disordered" evidence="13">
    <location>
        <begin position="2057"/>
        <end position="2082"/>
    </location>
</feature>
<keyword evidence="4" id="KW-0547">Nucleotide-binding</keyword>
<dbReference type="InterPro" id="IPR001650">
    <property type="entry name" value="Helicase_C-like"/>
</dbReference>
<keyword evidence="9" id="KW-0539">Nucleus</keyword>
<evidence type="ECO:0000256" key="3">
    <source>
        <dbReference type="ARBA" id="ARBA00022517"/>
    </source>
</evidence>
<dbReference type="EC" id="3.6.4.13" evidence="2"/>
<feature type="domain" description="DEAD-box RNA helicase Q" evidence="16">
    <location>
        <begin position="506"/>
        <end position="534"/>
    </location>
</feature>
<feature type="compositionally biased region" description="Acidic residues" evidence="13">
    <location>
        <begin position="468"/>
        <end position="480"/>
    </location>
</feature>
<dbReference type="InterPro" id="IPR014014">
    <property type="entry name" value="RNA_helicase_DEAD_Q_motif"/>
</dbReference>
<evidence type="ECO:0000256" key="7">
    <source>
        <dbReference type="ARBA" id="ARBA00022840"/>
    </source>
</evidence>
<dbReference type="PROSITE" id="PS51195">
    <property type="entry name" value="Q_MOTIF"/>
    <property type="match status" value="1"/>
</dbReference>
<dbReference type="CDD" id="cd18787">
    <property type="entry name" value="SF2_C_DEAD"/>
    <property type="match status" value="1"/>
</dbReference>
<feature type="short sequence motif" description="Q motif" evidence="11">
    <location>
        <begin position="506"/>
        <end position="534"/>
    </location>
</feature>
<feature type="domain" description="Helicase C-terminal" evidence="15">
    <location>
        <begin position="724"/>
        <end position="894"/>
    </location>
</feature>
<evidence type="ECO:0000256" key="5">
    <source>
        <dbReference type="ARBA" id="ARBA00022801"/>
    </source>
</evidence>
<dbReference type="SMART" id="SM00487">
    <property type="entry name" value="DEXDc"/>
    <property type="match status" value="1"/>
</dbReference>
<feature type="compositionally biased region" description="Acidic residues" evidence="13">
    <location>
        <begin position="436"/>
        <end position="456"/>
    </location>
</feature>
<dbReference type="InterPro" id="IPR004827">
    <property type="entry name" value="bZIP"/>
</dbReference>
<feature type="compositionally biased region" description="Polar residues" evidence="13">
    <location>
        <begin position="2493"/>
        <end position="2506"/>
    </location>
</feature>
<dbReference type="Pfam" id="PF00270">
    <property type="entry name" value="DEAD"/>
    <property type="match status" value="1"/>
</dbReference>
<dbReference type="Proteomes" id="UP000757232">
    <property type="component" value="Unassembled WGS sequence"/>
</dbReference>
<protein>
    <recommendedName>
        <fullName evidence="2">RNA helicase</fullName>
        <ecNumber evidence="2">3.6.4.13</ecNumber>
    </recommendedName>
</protein>
<evidence type="ECO:0000256" key="2">
    <source>
        <dbReference type="ARBA" id="ARBA00012552"/>
    </source>
</evidence>
<dbReference type="Pfam" id="PF00271">
    <property type="entry name" value="Helicase_C"/>
    <property type="match status" value="1"/>
</dbReference>
<keyword evidence="12" id="KW-0175">Coiled coil</keyword>
<dbReference type="GO" id="GO:0010467">
    <property type="term" value="P:gene expression"/>
    <property type="evidence" value="ECO:0007669"/>
    <property type="project" value="UniProtKB-ARBA"/>
</dbReference>
<dbReference type="GO" id="GO:0003700">
    <property type="term" value="F:DNA-binding transcription factor activity"/>
    <property type="evidence" value="ECO:0007669"/>
    <property type="project" value="InterPro"/>
</dbReference>
<organism evidence="17 18">
    <name type="scientific">Sanghuangporus baumii</name>
    <name type="common">Phellinus baumii</name>
    <dbReference type="NCBI Taxonomy" id="108892"/>
    <lineage>
        <taxon>Eukaryota</taxon>
        <taxon>Fungi</taxon>
        <taxon>Dikarya</taxon>
        <taxon>Basidiomycota</taxon>
        <taxon>Agaricomycotina</taxon>
        <taxon>Agaricomycetes</taxon>
        <taxon>Hymenochaetales</taxon>
        <taxon>Hymenochaetaceae</taxon>
        <taxon>Sanghuangporus</taxon>
    </lineage>
</organism>
<feature type="region of interest" description="Disordered" evidence="13">
    <location>
        <begin position="1016"/>
        <end position="1053"/>
    </location>
</feature>
<evidence type="ECO:0000256" key="12">
    <source>
        <dbReference type="SAM" id="Coils"/>
    </source>
</evidence>
<feature type="compositionally biased region" description="Pro residues" evidence="13">
    <location>
        <begin position="2059"/>
        <end position="2074"/>
    </location>
</feature>
<dbReference type="InterPro" id="IPR011545">
    <property type="entry name" value="DEAD/DEAH_box_helicase_dom"/>
</dbReference>
<dbReference type="Gene3D" id="1.20.5.170">
    <property type="match status" value="1"/>
</dbReference>
<dbReference type="SUPFAM" id="SSF57959">
    <property type="entry name" value="Leucine zipper domain"/>
    <property type="match status" value="1"/>
</dbReference>
<dbReference type="GO" id="GO:0005634">
    <property type="term" value="C:nucleus"/>
    <property type="evidence" value="ECO:0007669"/>
    <property type="project" value="UniProtKB-SubCell"/>
</dbReference>
<dbReference type="InterPro" id="IPR024790">
    <property type="entry name" value="APC4_long_dom"/>
</dbReference>
<feature type="coiled-coil region" evidence="12">
    <location>
        <begin position="2113"/>
        <end position="2161"/>
    </location>
</feature>
<evidence type="ECO:0000259" key="14">
    <source>
        <dbReference type="PROSITE" id="PS51192"/>
    </source>
</evidence>
<feature type="compositionally biased region" description="Basic and acidic residues" evidence="13">
    <location>
        <begin position="2177"/>
        <end position="2186"/>
    </location>
</feature>
<keyword evidence="8" id="KW-0694">RNA-binding</keyword>
<evidence type="ECO:0000313" key="18">
    <source>
        <dbReference type="Proteomes" id="UP000757232"/>
    </source>
</evidence>
<evidence type="ECO:0000256" key="1">
    <source>
        <dbReference type="ARBA" id="ARBA00004123"/>
    </source>
</evidence>
<evidence type="ECO:0000259" key="15">
    <source>
        <dbReference type="PROSITE" id="PS51194"/>
    </source>
</evidence>
<keyword evidence="18" id="KW-1185">Reference proteome</keyword>
<feature type="domain" description="Helicase ATP-binding" evidence="14">
    <location>
        <begin position="537"/>
        <end position="713"/>
    </location>
</feature>
<dbReference type="InterPro" id="IPR000629">
    <property type="entry name" value="RNA-helicase_DEAD-box_CS"/>
</dbReference>
<gene>
    <name evidence="17" type="ORF">A7U60_g8620</name>
</gene>
<feature type="compositionally biased region" description="Low complexity" evidence="13">
    <location>
        <begin position="2212"/>
        <end position="2223"/>
    </location>
</feature>
<dbReference type="SUPFAM" id="SSF69322">
    <property type="entry name" value="Tricorn protease domain 2"/>
    <property type="match status" value="1"/>
</dbReference>
<feature type="compositionally biased region" description="Basic and acidic residues" evidence="13">
    <location>
        <begin position="1301"/>
        <end position="1314"/>
    </location>
</feature>
<dbReference type="GO" id="GO:0005829">
    <property type="term" value="C:cytosol"/>
    <property type="evidence" value="ECO:0007669"/>
    <property type="project" value="TreeGrafter"/>
</dbReference>
<dbReference type="InterPro" id="IPR046347">
    <property type="entry name" value="bZIP_sf"/>
</dbReference>
<evidence type="ECO:0000256" key="8">
    <source>
        <dbReference type="ARBA" id="ARBA00022884"/>
    </source>
</evidence>
<dbReference type="PROSITE" id="PS51192">
    <property type="entry name" value="HELICASE_ATP_BIND_1"/>
    <property type="match status" value="1"/>
</dbReference>
<dbReference type="EMBL" id="LNZH02000215">
    <property type="protein sequence ID" value="OCB84631.1"/>
    <property type="molecule type" value="Genomic_DNA"/>
</dbReference>
<dbReference type="CDD" id="cd17947">
    <property type="entry name" value="DEADc_DDX27"/>
    <property type="match status" value="1"/>
</dbReference>
<dbReference type="PROSITE" id="PS51194">
    <property type="entry name" value="HELICASE_CTER"/>
    <property type="match status" value="1"/>
</dbReference>
<feature type="compositionally biased region" description="Low complexity" evidence="13">
    <location>
        <begin position="104"/>
        <end position="139"/>
    </location>
</feature>
<feature type="compositionally biased region" description="Basic residues" evidence="13">
    <location>
        <begin position="1035"/>
        <end position="1051"/>
    </location>
</feature>
<dbReference type="PROSITE" id="PS00039">
    <property type="entry name" value="DEAD_ATP_HELICASE"/>
    <property type="match status" value="1"/>
</dbReference>
<evidence type="ECO:0000256" key="11">
    <source>
        <dbReference type="PROSITE-ProRule" id="PRU00552"/>
    </source>
</evidence>
<dbReference type="GO" id="GO:0003723">
    <property type="term" value="F:RNA binding"/>
    <property type="evidence" value="ECO:0007669"/>
    <property type="project" value="UniProtKB-KW"/>
</dbReference>
<dbReference type="GO" id="GO:0005524">
    <property type="term" value="F:ATP binding"/>
    <property type="evidence" value="ECO:0007669"/>
    <property type="project" value="UniProtKB-KW"/>
</dbReference>
<comment type="subcellular location">
    <subcellularLocation>
        <location evidence="1">Nucleus</location>
    </subcellularLocation>
</comment>
<dbReference type="SMART" id="SM00338">
    <property type="entry name" value="BRLZ"/>
    <property type="match status" value="1"/>
</dbReference>
<dbReference type="InterPro" id="IPR014001">
    <property type="entry name" value="Helicase_ATP-bd"/>
</dbReference>
<reference evidence="17" key="1">
    <citation type="submission" date="2016-06" db="EMBL/GenBank/DDBJ databases">
        <title>Draft Genome sequence of the fungus Inonotus baumii.</title>
        <authorList>
            <person name="Zhu H."/>
            <person name="Lin W."/>
        </authorList>
    </citation>
    <scope>NUCLEOTIDE SEQUENCE</scope>
    <source>
        <strain evidence="17">821</strain>
    </source>
</reference>
<dbReference type="PANTHER" id="PTHR47959:SF1">
    <property type="entry name" value="ATP-DEPENDENT RNA HELICASE DBPA"/>
    <property type="match status" value="1"/>
</dbReference>
<feature type="coiled-coil region" evidence="12">
    <location>
        <begin position="906"/>
        <end position="933"/>
    </location>
</feature>
<keyword evidence="3" id="KW-0690">Ribosome biogenesis</keyword>
<feature type="region of interest" description="Disordered" evidence="13">
    <location>
        <begin position="100"/>
        <end position="171"/>
    </location>
</feature>
<evidence type="ECO:0000313" key="17">
    <source>
        <dbReference type="EMBL" id="OCB84631.1"/>
    </source>
</evidence>
<accession>A0A9Q5N3M5</accession>